<feature type="transmembrane region" description="Helical" evidence="6">
    <location>
        <begin position="336"/>
        <end position="356"/>
    </location>
</feature>
<dbReference type="InterPro" id="IPR000175">
    <property type="entry name" value="Na/ntran_symport"/>
</dbReference>
<dbReference type="SUPFAM" id="SSF161070">
    <property type="entry name" value="SNF-like"/>
    <property type="match status" value="1"/>
</dbReference>
<feature type="transmembrane region" description="Helical" evidence="6">
    <location>
        <begin position="12"/>
        <end position="30"/>
    </location>
</feature>
<dbReference type="AlphaFoldDB" id="A0A926EQJ7"/>
<dbReference type="NCBIfam" id="NF037979">
    <property type="entry name" value="Na_transp"/>
    <property type="match status" value="1"/>
</dbReference>
<name>A0A926EQJ7_9FIRM</name>
<reference evidence="7" key="1">
    <citation type="submission" date="2020-08" db="EMBL/GenBank/DDBJ databases">
        <title>Genome public.</title>
        <authorList>
            <person name="Liu C."/>
            <person name="Sun Q."/>
        </authorList>
    </citation>
    <scope>NUCLEOTIDE SEQUENCE</scope>
    <source>
        <strain evidence="7">NSJ-64</strain>
    </source>
</reference>
<proteinExistence type="predicted"/>
<dbReference type="Pfam" id="PF00209">
    <property type="entry name" value="SNF"/>
    <property type="match status" value="2"/>
</dbReference>
<evidence type="ECO:0000256" key="4">
    <source>
        <dbReference type="ARBA" id="ARBA00022989"/>
    </source>
</evidence>
<accession>A0A926EQJ7</accession>
<evidence type="ECO:0000256" key="2">
    <source>
        <dbReference type="ARBA" id="ARBA00022448"/>
    </source>
</evidence>
<keyword evidence="8" id="KW-1185">Reference proteome</keyword>
<dbReference type="InterPro" id="IPR037272">
    <property type="entry name" value="SNS_sf"/>
</dbReference>
<keyword evidence="5 6" id="KW-0472">Membrane</keyword>
<sequence>MQPKHRGQWATNLGFILAAAGSAVGLGNIWKFPGKVGENGGAAFIIVYLAIVLILGYTVMLTELTVGRATQKNTVGAFRQLDRRFTWIGVLGVITGFFVLSYYSVVGGWVMKYIVTYLTGGDFGLSHEGYFNQFIAKIGEPVGWHLLFMAIVVLVVLKGVSGGIEKVGKVFMPALFLFLILIAIRSLTLDGAQEGIRFLLRPDFSSLGVKGFAAALGQAFFSLSLGMGVMCTYGSYLPKNENLSKSALIICGLDSLVALISAAAIIPAVFSTGADLGMGSGFAFISLPGIFEKMPAGYFFGLLFFIMLFFAALTSAISILEGTVAFISEEFRIKRATAAIASAAAMALAGIGYSLASGAVNLRAPWFDFVNGWHMISLATWMELLTDNLLMPLGGLAFCIFAGWMWGVKNAVAEVEQGGKFKFYLKTMFSVSLKYICPAAIVIILFFTVGLGIGLS</sequence>
<dbReference type="CDD" id="cd10336">
    <property type="entry name" value="SLC6sbd_Tyt1-Like"/>
    <property type="match status" value="1"/>
</dbReference>
<evidence type="ECO:0000256" key="6">
    <source>
        <dbReference type="SAM" id="Phobius"/>
    </source>
</evidence>
<feature type="transmembrane region" description="Helical" evidence="6">
    <location>
        <begin position="389"/>
        <end position="412"/>
    </location>
</feature>
<comment type="subcellular location">
    <subcellularLocation>
        <location evidence="1">Membrane</location>
        <topology evidence="1">Multi-pass membrane protein</topology>
    </subcellularLocation>
</comment>
<dbReference type="PRINTS" id="PR00176">
    <property type="entry name" value="NANEUSMPORT"/>
</dbReference>
<keyword evidence="3 6" id="KW-0812">Transmembrane</keyword>
<gene>
    <name evidence="7" type="ORF">H8705_03830</name>
</gene>
<dbReference type="InterPro" id="IPR047218">
    <property type="entry name" value="YocR/YhdH-like"/>
</dbReference>
<evidence type="ECO:0000256" key="5">
    <source>
        <dbReference type="ARBA" id="ARBA00023136"/>
    </source>
</evidence>
<dbReference type="PANTHER" id="PTHR42948">
    <property type="entry name" value="TRANSPORTER"/>
    <property type="match status" value="1"/>
</dbReference>
<feature type="transmembrane region" description="Helical" evidence="6">
    <location>
        <begin position="212"/>
        <end position="236"/>
    </location>
</feature>
<organism evidence="7 8">
    <name type="scientific">Youxingia wuxianensis</name>
    <dbReference type="NCBI Taxonomy" id="2763678"/>
    <lineage>
        <taxon>Bacteria</taxon>
        <taxon>Bacillati</taxon>
        <taxon>Bacillota</taxon>
        <taxon>Clostridia</taxon>
        <taxon>Eubacteriales</taxon>
        <taxon>Oscillospiraceae</taxon>
        <taxon>Youxingia</taxon>
    </lineage>
</organism>
<feature type="transmembrane region" description="Helical" evidence="6">
    <location>
        <begin position="42"/>
        <end position="64"/>
    </location>
</feature>
<feature type="transmembrane region" description="Helical" evidence="6">
    <location>
        <begin position="433"/>
        <end position="455"/>
    </location>
</feature>
<feature type="transmembrane region" description="Helical" evidence="6">
    <location>
        <begin position="248"/>
        <end position="270"/>
    </location>
</feature>
<feature type="transmembrane region" description="Helical" evidence="6">
    <location>
        <begin position="172"/>
        <end position="192"/>
    </location>
</feature>
<feature type="transmembrane region" description="Helical" evidence="6">
    <location>
        <begin position="142"/>
        <end position="160"/>
    </location>
</feature>
<comment type="caution">
    <text evidence="7">The sequence shown here is derived from an EMBL/GenBank/DDBJ whole genome shotgun (WGS) entry which is preliminary data.</text>
</comment>
<evidence type="ECO:0000313" key="7">
    <source>
        <dbReference type="EMBL" id="MBC8584704.1"/>
    </source>
</evidence>
<keyword evidence="4 6" id="KW-1133">Transmembrane helix</keyword>
<dbReference type="GO" id="GO:0016020">
    <property type="term" value="C:membrane"/>
    <property type="evidence" value="ECO:0007669"/>
    <property type="project" value="UniProtKB-SubCell"/>
</dbReference>
<evidence type="ECO:0000256" key="1">
    <source>
        <dbReference type="ARBA" id="ARBA00004141"/>
    </source>
</evidence>
<dbReference type="PANTHER" id="PTHR42948:SF1">
    <property type="entry name" value="TRANSPORTER"/>
    <property type="match status" value="1"/>
</dbReference>
<feature type="transmembrane region" description="Helical" evidence="6">
    <location>
        <begin position="298"/>
        <end position="324"/>
    </location>
</feature>
<keyword evidence="2" id="KW-0813">Transport</keyword>
<dbReference type="PROSITE" id="PS50267">
    <property type="entry name" value="NA_NEUROTRAN_SYMP_3"/>
    <property type="match status" value="1"/>
</dbReference>
<dbReference type="RefSeq" id="WP_262394525.1">
    <property type="nucleotide sequence ID" value="NZ_JACRTD010000002.1"/>
</dbReference>
<dbReference type="EMBL" id="JACRTD010000002">
    <property type="protein sequence ID" value="MBC8584704.1"/>
    <property type="molecule type" value="Genomic_DNA"/>
</dbReference>
<feature type="transmembrane region" description="Helical" evidence="6">
    <location>
        <begin position="85"/>
        <end position="105"/>
    </location>
</feature>
<protein>
    <submittedName>
        <fullName evidence="7">Sodium-dependent transporter</fullName>
    </submittedName>
</protein>
<dbReference type="Proteomes" id="UP000623678">
    <property type="component" value="Unassembled WGS sequence"/>
</dbReference>
<evidence type="ECO:0000256" key="3">
    <source>
        <dbReference type="ARBA" id="ARBA00022692"/>
    </source>
</evidence>
<evidence type="ECO:0000313" key="8">
    <source>
        <dbReference type="Proteomes" id="UP000623678"/>
    </source>
</evidence>